<keyword evidence="2" id="KW-1185">Reference proteome</keyword>
<accession>A0A6P1VYW6</accession>
<name>A0A6P1VYW6_9BACT</name>
<dbReference type="Proteomes" id="UP000464577">
    <property type="component" value="Chromosome"/>
</dbReference>
<reference evidence="1 2" key="1">
    <citation type="submission" date="2019-11" db="EMBL/GenBank/DDBJ databases">
        <title>Spirosoma endbachense sp. nov., isolated from a natural salt meadow.</title>
        <authorList>
            <person name="Rojas J."/>
            <person name="Ambika Manirajan B."/>
            <person name="Ratering S."/>
            <person name="Suarez C."/>
            <person name="Geissler-Plaum R."/>
            <person name="Schnell S."/>
        </authorList>
    </citation>
    <scope>NUCLEOTIDE SEQUENCE [LARGE SCALE GENOMIC DNA]</scope>
    <source>
        <strain evidence="1 2">I-24</strain>
    </source>
</reference>
<dbReference type="Gene3D" id="3.40.1360.10">
    <property type="match status" value="1"/>
</dbReference>
<evidence type="ECO:0000313" key="1">
    <source>
        <dbReference type="EMBL" id="QHV97975.1"/>
    </source>
</evidence>
<dbReference type="EMBL" id="CP045997">
    <property type="protein sequence ID" value="QHV97975.1"/>
    <property type="molecule type" value="Genomic_DNA"/>
</dbReference>
<protein>
    <submittedName>
        <fullName evidence="1">Uncharacterized protein</fullName>
    </submittedName>
</protein>
<sequence length="971" mass="111862">MSKHIEIKELLAIDGGLAYIFHRYPDARGSETKKSRKFKVRGDEKTASAGLKKTEDGTWIVTDFGGEGKGKNAVAICQAEDNCDFVTALRTVAAFYQFEGSELPEAKPGYNSWAAKPDESQGLMTFDEKEFEIHDVRTLFADGAWKALGRDDSSRLASAVRLCTYYHLKCLKSYTYTTKGVTHEYTSNELFPIFLWDEGDWKKLYKPKAEKQYRFQGYGTKPEHFIHGLDQAQRKYAELQAKADADYDPDDEDAEDKRKDKKLPEVILCTGGSDALNVAALGYQVAWMNSETAQLQAKDVKEFFRIADVVYNLPDIDSTGLKEAHKLAMEFLAIRTIWLPESLKTFRDGRGNACKDVRDFLRHFRKFDFDELRRIALPYQFWDENISRDDRTGKPKIRFGKPLVKYDFNNVHGYNFLFKNGFGRMPSLKEKEGFMFVHVHNNIVKPIDPGKVKDFIHSFLEERKASTDLRNTMFRTPQLSDSSLGNLPIFVGDFKTYGPDYQYMFFRKSAWRVTAAGVTEEKGGTLDKVIWDHKVISHNAKLLGPMFSIAKDASGAWDIDIKDKSCLFFKFLIQTCRVHWRKELEERLKLCDMTPKARAEYAEQYGFNDEEVRQMLAHNTAEIQAIYKKENQFSIDGGLLLPEEVAEQKLHLINRIFAIGYALHRYKNPARPWAVFAMDNKLSDDGESHGGAGKGIVAKALYKIVTKVQLDGRNTKLTENPHVFENVDTDTDLIHIEDANEYLKFDFFFAPLTSSMTINPKQKRSFEIQFDDSPKFWFDTNFGDRMTDPSSLRRKLYTVFGDYYHENNGDYKRSWTPNDDFGKTLFTDFTEAEWNAFYNFMAQCLSFYMSCEEKIAPPMSNVSKRNLMSEMGDHFRTWAEVYFSPESGNLDKLILKEDAMKDFENSTKLKTFSSQRFLKALKAWTKFHGYNLNPDELLNSQGRIVRRPNGTGTPKEMVYVMTPGNEINELL</sequence>
<evidence type="ECO:0000313" key="2">
    <source>
        <dbReference type="Proteomes" id="UP000464577"/>
    </source>
</evidence>
<gene>
    <name evidence="1" type="ORF">GJR95_24495</name>
</gene>
<dbReference type="AlphaFoldDB" id="A0A6P1VYW6"/>
<proteinExistence type="predicted"/>
<organism evidence="1 2">
    <name type="scientific">Spirosoma endbachense</name>
    <dbReference type="NCBI Taxonomy" id="2666025"/>
    <lineage>
        <taxon>Bacteria</taxon>
        <taxon>Pseudomonadati</taxon>
        <taxon>Bacteroidota</taxon>
        <taxon>Cytophagia</taxon>
        <taxon>Cytophagales</taxon>
        <taxon>Cytophagaceae</taxon>
        <taxon>Spirosoma</taxon>
    </lineage>
</organism>
<dbReference type="RefSeq" id="WP_162388395.1">
    <property type="nucleotide sequence ID" value="NZ_CP045997.1"/>
</dbReference>
<dbReference type="KEGG" id="senf:GJR95_24495"/>